<evidence type="ECO:0000259" key="1">
    <source>
        <dbReference type="Pfam" id="PF13460"/>
    </source>
</evidence>
<evidence type="ECO:0000313" key="2">
    <source>
        <dbReference type="EMBL" id="CAB9513295.1"/>
    </source>
</evidence>
<comment type="caution">
    <text evidence="2">The sequence shown here is derived from an EMBL/GenBank/DDBJ whole genome shotgun (WGS) entry which is preliminary data.</text>
</comment>
<dbReference type="AlphaFoldDB" id="A0A9N8HIA9"/>
<organism evidence="2 3">
    <name type="scientific">Seminavis robusta</name>
    <dbReference type="NCBI Taxonomy" id="568900"/>
    <lineage>
        <taxon>Eukaryota</taxon>
        <taxon>Sar</taxon>
        <taxon>Stramenopiles</taxon>
        <taxon>Ochrophyta</taxon>
        <taxon>Bacillariophyta</taxon>
        <taxon>Bacillariophyceae</taxon>
        <taxon>Bacillariophycidae</taxon>
        <taxon>Naviculales</taxon>
        <taxon>Naviculaceae</taxon>
        <taxon>Seminavis</taxon>
    </lineage>
</organism>
<dbReference type="Pfam" id="PF13460">
    <property type="entry name" value="NAD_binding_10"/>
    <property type="match status" value="1"/>
</dbReference>
<feature type="domain" description="NAD(P)-binding" evidence="1">
    <location>
        <begin position="12"/>
        <end position="168"/>
    </location>
</feature>
<dbReference type="Proteomes" id="UP001153069">
    <property type="component" value="Unassembled WGS sequence"/>
</dbReference>
<dbReference type="SUPFAM" id="SSF51735">
    <property type="entry name" value="NAD(P)-binding Rossmann-fold domains"/>
    <property type="match status" value="1"/>
</dbReference>
<dbReference type="EMBL" id="CAICTM010000582">
    <property type="protein sequence ID" value="CAB9513295.1"/>
    <property type="molecule type" value="Genomic_DNA"/>
</dbReference>
<dbReference type="InterPro" id="IPR036291">
    <property type="entry name" value="NAD(P)-bd_dom_sf"/>
</dbReference>
<proteinExistence type="predicted"/>
<gene>
    <name evidence="2" type="ORF">SEMRO_583_G170660.1</name>
</gene>
<evidence type="ECO:0000313" key="3">
    <source>
        <dbReference type="Proteomes" id="UP001153069"/>
    </source>
</evidence>
<name>A0A9N8HIA9_9STRA</name>
<accession>A0A9N8HIA9</accession>
<reference evidence="2" key="1">
    <citation type="submission" date="2020-06" db="EMBL/GenBank/DDBJ databases">
        <authorList>
            <consortium name="Plant Systems Biology data submission"/>
        </authorList>
    </citation>
    <scope>NUCLEOTIDE SEQUENCE</scope>
    <source>
        <strain evidence="2">D6</strain>
    </source>
</reference>
<dbReference type="Gene3D" id="3.40.50.720">
    <property type="entry name" value="NAD(P)-binding Rossmann-like Domain"/>
    <property type="match status" value="1"/>
</dbReference>
<dbReference type="InterPro" id="IPR016040">
    <property type="entry name" value="NAD(P)-bd_dom"/>
</dbReference>
<dbReference type="OrthoDB" id="10058185at2759"/>
<sequence length="339" mass="37315">MASTNTSVIVFGSTGAIGTSLIELLSKEHPDWQIKAVTRSISSKSRLAEMGIENVTMVEGDPFSKEDVLSLTKDCEKIYCCVGFHKYETKYWAVNWPLVVDNLLAATVAGDQKRQLIFCDNLYAYGPGSNISEKTPTIPPSLKTKPAIRSMLRQNMLEHMKAHPGTLTVIGAADFFGPHLTETSLLGDLTTGKIMAGESPMALCSASVIHDFCFAPDFAKAMAIASVSEKAYDKFWICPHSVHGKTMTEIANDIAKVVNGNKAPEKPVKVTALPAFALAILGVFQTLMAELYQMRNFWNSDYTIDDSSFRREFGVEATPYDEALDSVVGFYRQNQKVEK</sequence>
<keyword evidence="3" id="KW-1185">Reference proteome</keyword>
<protein>
    <submittedName>
        <fullName evidence="2">NAD-dependent epimerase dehydratase</fullName>
    </submittedName>
</protein>